<name>A0A179B3R9_9ACTO</name>
<dbReference type="AlphaFoldDB" id="A0A179B3R9"/>
<evidence type="ECO:0000313" key="3">
    <source>
        <dbReference type="Proteomes" id="UP000078368"/>
    </source>
</evidence>
<keyword evidence="1" id="KW-1133">Transmembrane helix</keyword>
<dbReference type="Proteomes" id="UP000078368">
    <property type="component" value="Unassembled WGS sequence"/>
</dbReference>
<protein>
    <submittedName>
        <fullName evidence="2">Uncharacterized protein</fullName>
    </submittedName>
</protein>
<dbReference type="EMBL" id="LVZK01000001">
    <property type="protein sequence ID" value="OAP86342.1"/>
    <property type="molecule type" value="Genomic_DNA"/>
</dbReference>
<sequence>MTPWRWTAYCLFTFALAVLAFRFAVDPPHVLAVGVAVVVLGVLALVFALNSENNGGPLSSRGNDLLAALGWAGGVIGLAFFPPQPSWAWVVATIGLLTAMQRYAGRQWYG</sequence>
<evidence type="ECO:0000256" key="1">
    <source>
        <dbReference type="SAM" id="Phobius"/>
    </source>
</evidence>
<feature type="transmembrane region" description="Helical" evidence="1">
    <location>
        <begin position="62"/>
        <end position="81"/>
    </location>
</feature>
<reference evidence="2 3" key="1">
    <citation type="submission" date="2016-04" db="EMBL/GenBank/DDBJ databases">
        <title>Peptidophaga gingivicola gen. nov., sp. nov., isolated from human subgingival plaque.</title>
        <authorList>
            <person name="Beall C.J."/>
            <person name="Mokrzan E.M."/>
            <person name="Griffen A.L."/>
            <person name="Leys E.J."/>
        </authorList>
    </citation>
    <scope>NUCLEOTIDE SEQUENCE [LARGE SCALE GENOMIC DNA]</scope>
    <source>
        <strain evidence="2 3">BA112</strain>
    </source>
</reference>
<organism evidence="2 3">
    <name type="scientific">Peptidiphaga gingivicola</name>
    <dbReference type="NCBI Taxonomy" id="2741497"/>
    <lineage>
        <taxon>Bacteria</taxon>
        <taxon>Bacillati</taxon>
        <taxon>Actinomycetota</taxon>
        <taxon>Actinomycetes</taxon>
        <taxon>Actinomycetales</taxon>
        <taxon>Actinomycetaceae</taxon>
        <taxon>Peptidiphaga</taxon>
    </lineage>
</organism>
<evidence type="ECO:0000313" key="2">
    <source>
        <dbReference type="EMBL" id="OAP86342.1"/>
    </source>
</evidence>
<keyword evidence="1" id="KW-0472">Membrane</keyword>
<keyword evidence="1" id="KW-0812">Transmembrane</keyword>
<feature type="transmembrane region" description="Helical" evidence="1">
    <location>
        <begin position="30"/>
        <end position="50"/>
    </location>
</feature>
<dbReference type="RefSeq" id="WP_064231178.1">
    <property type="nucleotide sequence ID" value="NZ_LVZK01000001.1"/>
</dbReference>
<accession>A0A179B3R9</accession>
<proteinExistence type="predicted"/>
<comment type="caution">
    <text evidence="2">The sequence shown here is derived from an EMBL/GenBank/DDBJ whole genome shotgun (WGS) entry which is preliminary data.</text>
</comment>
<gene>
    <name evidence="2" type="ORF">A4H34_04100</name>
</gene>
<keyword evidence="3" id="KW-1185">Reference proteome</keyword>